<dbReference type="CTD" id="41438"/>
<feature type="transmembrane region" description="Helical" evidence="1">
    <location>
        <begin position="447"/>
        <end position="465"/>
    </location>
</feature>
<gene>
    <name evidence="3" type="primary">LOC108622823</name>
</gene>
<evidence type="ECO:0000313" key="3">
    <source>
        <dbReference type="RefSeq" id="XP_017876404.1"/>
    </source>
</evidence>
<feature type="transmembrane region" description="Helical" evidence="1">
    <location>
        <begin position="414"/>
        <end position="435"/>
    </location>
</feature>
<feature type="transmembrane region" description="Helical" evidence="1">
    <location>
        <begin position="250"/>
        <end position="273"/>
    </location>
</feature>
<dbReference type="AlphaFoldDB" id="A0AAJ7N3X1"/>
<feature type="transmembrane region" description="Helical" evidence="1">
    <location>
        <begin position="224"/>
        <end position="243"/>
    </location>
</feature>
<organism evidence="2 3">
    <name type="scientific">Ceratina calcarata</name>
    <dbReference type="NCBI Taxonomy" id="156304"/>
    <lineage>
        <taxon>Eukaryota</taxon>
        <taxon>Metazoa</taxon>
        <taxon>Ecdysozoa</taxon>
        <taxon>Arthropoda</taxon>
        <taxon>Hexapoda</taxon>
        <taxon>Insecta</taxon>
        <taxon>Pterygota</taxon>
        <taxon>Neoptera</taxon>
        <taxon>Endopterygota</taxon>
        <taxon>Hymenoptera</taxon>
        <taxon>Apocrita</taxon>
        <taxon>Aculeata</taxon>
        <taxon>Apoidea</taxon>
        <taxon>Anthophila</taxon>
        <taxon>Apidae</taxon>
        <taxon>Ceratina</taxon>
        <taxon>Zadontomerus</taxon>
    </lineage>
</organism>
<dbReference type="PANTHER" id="PTHR46953">
    <property type="entry name" value="G-PROTEIN COUPLED RECEPTOR MTH-LIKE 1-RELATED"/>
    <property type="match status" value="1"/>
</dbReference>
<feature type="transmembrane region" description="Helical" evidence="1">
    <location>
        <begin position="329"/>
        <end position="351"/>
    </location>
</feature>
<reference evidence="3" key="1">
    <citation type="submission" date="2025-08" db="UniProtKB">
        <authorList>
            <consortium name="RefSeq"/>
        </authorList>
    </citation>
    <scope>IDENTIFICATION</scope>
    <source>
        <tissue evidence="3">Whole body</tissue>
    </source>
</reference>
<dbReference type="Proteomes" id="UP000694925">
    <property type="component" value="Unplaced"/>
</dbReference>
<feature type="transmembrane region" description="Helical" evidence="1">
    <location>
        <begin position="288"/>
        <end position="308"/>
    </location>
</feature>
<keyword evidence="1" id="KW-0472">Membrane</keyword>
<keyword evidence="1" id="KW-1133">Transmembrane helix</keyword>
<dbReference type="PANTHER" id="PTHR46953:SF2">
    <property type="entry name" value="G-PROTEIN COUPLED RECEPTOR MTH-LIKE 5-RELATED"/>
    <property type="match status" value="1"/>
</dbReference>
<evidence type="ECO:0000256" key="1">
    <source>
        <dbReference type="SAM" id="Phobius"/>
    </source>
</evidence>
<keyword evidence="1" id="KW-0812">Transmembrane</keyword>
<evidence type="ECO:0000313" key="2">
    <source>
        <dbReference type="Proteomes" id="UP000694925"/>
    </source>
</evidence>
<dbReference type="Gene3D" id="1.20.1070.10">
    <property type="entry name" value="Rhodopsin 7-helix transmembrane proteins"/>
    <property type="match status" value="1"/>
</dbReference>
<name>A0AAJ7N3X1_9HYME</name>
<dbReference type="RefSeq" id="XP_017876404.1">
    <property type="nucleotide sequence ID" value="XM_018020915.2"/>
</dbReference>
<proteinExistence type="predicted"/>
<feature type="transmembrane region" description="Helical" evidence="1">
    <location>
        <begin position="371"/>
        <end position="393"/>
    </location>
</feature>
<dbReference type="GeneID" id="108622823"/>
<keyword evidence="2" id="KW-1185">Reference proteome</keyword>
<dbReference type="KEGG" id="ccal:108622823"/>
<accession>A0AAJ7N3X1</accession>
<protein>
    <submittedName>
        <fullName evidence="3">Probable G-protein coupled receptor Mth-like 5</fullName>
    </submittedName>
</protein>
<dbReference type="InterPro" id="IPR052808">
    <property type="entry name" value="GPCR_Mth-like"/>
</dbReference>
<sequence length="502" mass="57143">MYGNGGRNREKEQRRSNDMYCSASALVLVIGTLGLLSHHPQIVLADDGKANLISIAKCCEPEELLVDDTCTPLTETNETEWRPEFVEEKVNGISRNRPVKPNYQLKIGRPKCQPNEQQWNVYHYRSGEDRLAILTTGVLRHYTTDLTKGKHERGGVYGYDDTTDDEDLETTSIHYDYPFGHYCADKAILSRDRLVATYAMICVPDVVLGWTDTNYLMKHVIDPTFHAISIASYLVVAVVYFVLPQLRDLVGNMITSMTLCLITGQCASMVRIFTELGNHVSFMMADSVMYVSLLAAFFWLNALGYYVWSTFRSRNVFLRVTDGRKYCYYSSYVWGSTICIAGSSIFAHFALETNKPVITGTLYPPQETIGWLGISVLFMSIVLTIMVDFCFVLTTSNRIKRMSTYGRIHHKMKYSFRMFVFLFAIMSTGWLSLLFSRLNYEPLEYCHIVINLLQAILILYVCVFGQRRVTFLLGKTCNCCNSGENIEGLDWGEEMTAINAGY</sequence>